<dbReference type="Pfam" id="PF06983">
    <property type="entry name" value="3-dmu-9_3-mt"/>
    <property type="match status" value="1"/>
</dbReference>
<keyword evidence="3" id="KW-1185">Reference proteome</keyword>
<dbReference type="PANTHER" id="PTHR33990">
    <property type="entry name" value="PROTEIN YJDN-RELATED"/>
    <property type="match status" value="1"/>
</dbReference>
<protein>
    <submittedName>
        <fullName evidence="2">VOC family protein</fullName>
    </submittedName>
</protein>
<dbReference type="Proteomes" id="UP000622405">
    <property type="component" value="Unassembled WGS sequence"/>
</dbReference>
<evidence type="ECO:0000313" key="2">
    <source>
        <dbReference type="EMBL" id="MBC3900324.1"/>
    </source>
</evidence>
<dbReference type="CDD" id="cd06588">
    <property type="entry name" value="PhnB_like"/>
    <property type="match status" value="1"/>
</dbReference>
<name>A0ABR6YYQ3_9FIRM</name>
<evidence type="ECO:0000259" key="1">
    <source>
        <dbReference type="Pfam" id="PF06983"/>
    </source>
</evidence>
<dbReference type="PANTHER" id="PTHR33990:SF1">
    <property type="entry name" value="PROTEIN YJDN"/>
    <property type="match status" value="1"/>
</dbReference>
<feature type="domain" description="PhnB-like" evidence="1">
    <location>
        <begin position="2"/>
        <end position="133"/>
    </location>
</feature>
<comment type="caution">
    <text evidence="2">The sequence shown here is derived from an EMBL/GenBank/DDBJ whole genome shotgun (WGS) entry which is preliminary data.</text>
</comment>
<dbReference type="EMBL" id="WJBE01000010">
    <property type="protein sequence ID" value="MBC3900324.1"/>
    <property type="molecule type" value="Genomic_DNA"/>
</dbReference>
<evidence type="ECO:0000313" key="3">
    <source>
        <dbReference type="Proteomes" id="UP000622405"/>
    </source>
</evidence>
<dbReference type="SUPFAM" id="SSF54593">
    <property type="entry name" value="Glyoxalase/Bleomycin resistance protein/Dihydroxybiphenyl dioxygenase"/>
    <property type="match status" value="1"/>
</dbReference>
<proteinExistence type="predicted"/>
<dbReference type="InterPro" id="IPR028973">
    <property type="entry name" value="PhnB-like"/>
</dbReference>
<gene>
    <name evidence="2" type="ORF">GH811_11915</name>
</gene>
<reference evidence="2 3" key="1">
    <citation type="journal article" date="2020" name="mSystems">
        <title>Defining Genomic and Predicted Metabolic Features of the Acetobacterium Genus.</title>
        <authorList>
            <person name="Ross D.E."/>
            <person name="Marshall C.W."/>
            <person name="Gulliver D."/>
            <person name="May H.D."/>
            <person name="Norman R.S."/>
        </authorList>
    </citation>
    <scope>NUCLEOTIDE SEQUENCE [LARGE SCALE GENOMIC DNA]</scope>
    <source>
        <strain evidence="2 3">DSM 4132</strain>
    </source>
</reference>
<organism evidence="2 3">
    <name type="scientific">Acetobacterium malicum</name>
    <dbReference type="NCBI Taxonomy" id="52692"/>
    <lineage>
        <taxon>Bacteria</taxon>
        <taxon>Bacillati</taxon>
        <taxon>Bacillota</taxon>
        <taxon>Clostridia</taxon>
        <taxon>Eubacteriales</taxon>
        <taxon>Eubacteriaceae</taxon>
        <taxon>Acetobacterium</taxon>
    </lineage>
</organism>
<dbReference type="InterPro" id="IPR029068">
    <property type="entry name" value="Glyas_Bleomycin-R_OHBP_Dase"/>
</dbReference>
<sequence length="136" mass="15233">MKIGPYINFPGNCLEAVMFYKEVFKTDEPEIMTFGEMPADPSFPMTDNIKDLVANAQMDIKGNMIMFSDVPPGMPFIKGNNITLIVTLDDVEEIKRLFGLLSKGGTVEMLLQETFWSKAYGSLTDKFGIGWQMSAE</sequence>
<dbReference type="RefSeq" id="WP_026393958.1">
    <property type="nucleotide sequence ID" value="NZ_WJBE01000010.1"/>
</dbReference>
<dbReference type="Gene3D" id="3.10.180.10">
    <property type="entry name" value="2,3-Dihydroxybiphenyl 1,2-Dioxygenase, domain 1"/>
    <property type="match status" value="1"/>
</dbReference>
<accession>A0ABR6YYQ3</accession>